<keyword evidence="1" id="KW-0695">RNA-directed DNA polymerase</keyword>
<reference evidence="1" key="1">
    <citation type="journal article" date="2022" name="Int. J. Mol. Sci.">
        <title>Draft Genome of Tanacetum Coccineum: Genomic Comparison of Closely Related Tanacetum-Family Plants.</title>
        <authorList>
            <person name="Yamashiro T."/>
            <person name="Shiraishi A."/>
            <person name="Nakayama K."/>
            <person name="Satake H."/>
        </authorList>
    </citation>
    <scope>NUCLEOTIDE SEQUENCE</scope>
</reference>
<keyword evidence="2" id="KW-1185">Reference proteome</keyword>
<keyword evidence="1" id="KW-0548">Nucleotidyltransferase</keyword>
<name>A0ABQ5DW30_9ASTR</name>
<protein>
    <submittedName>
        <fullName evidence="1">Reverse transcriptase domain-containing protein</fullName>
    </submittedName>
</protein>
<comment type="caution">
    <text evidence="1">The sequence shown here is derived from an EMBL/GenBank/DDBJ whole genome shotgun (WGS) entry which is preliminary data.</text>
</comment>
<evidence type="ECO:0000313" key="2">
    <source>
        <dbReference type="Proteomes" id="UP001151760"/>
    </source>
</evidence>
<dbReference type="PANTHER" id="PTHR46148">
    <property type="entry name" value="CHROMO DOMAIN-CONTAINING PROTEIN"/>
    <property type="match status" value="1"/>
</dbReference>
<dbReference type="InterPro" id="IPR036397">
    <property type="entry name" value="RNaseH_sf"/>
</dbReference>
<reference evidence="1" key="2">
    <citation type="submission" date="2022-01" db="EMBL/GenBank/DDBJ databases">
        <authorList>
            <person name="Yamashiro T."/>
            <person name="Shiraishi A."/>
            <person name="Satake H."/>
            <person name="Nakayama K."/>
        </authorList>
    </citation>
    <scope>NUCLEOTIDE SEQUENCE</scope>
</reference>
<dbReference type="Proteomes" id="UP001151760">
    <property type="component" value="Unassembled WGS sequence"/>
</dbReference>
<evidence type="ECO:0000313" key="1">
    <source>
        <dbReference type="EMBL" id="GJT43084.1"/>
    </source>
</evidence>
<dbReference type="Gene3D" id="3.30.420.10">
    <property type="entry name" value="Ribonuclease H-like superfamily/Ribonuclease H"/>
    <property type="match status" value="1"/>
</dbReference>
<dbReference type="EMBL" id="BQNB010015699">
    <property type="protein sequence ID" value="GJT43084.1"/>
    <property type="molecule type" value="Genomic_DNA"/>
</dbReference>
<accession>A0ABQ5DW30</accession>
<dbReference type="SUPFAM" id="SSF53098">
    <property type="entry name" value="Ribonuclease H-like"/>
    <property type="match status" value="1"/>
</dbReference>
<keyword evidence="1" id="KW-0808">Transferase</keyword>
<proteinExistence type="predicted"/>
<dbReference type="InterPro" id="IPR012337">
    <property type="entry name" value="RNaseH-like_sf"/>
</dbReference>
<organism evidence="1 2">
    <name type="scientific">Tanacetum coccineum</name>
    <dbReference type="NCBI Taxonomy" id="301880"/>
    <lineage>
        <taxon>Eukaryota</taxon>
        <taxon>Viridiplantae</taxon>
        <taxon>Streptophyta</taxon>
        <taxon>Embryophyta</taxon>
        <taxon>Tracheophyta</taxon>
        <taxon>Spermatophyta</taxon>
        <taxon>Magnoliopsida</taxon>
        <taxon>eudicotyledons</taxon>
        <taxon>Gunneridae</taxon>
        <taxon>Pentapetalae</taxon>
        <taxon>asterids</taxon>
        <taxon>campanulids</taxon>
        <taxon>Asterales</taxon>
        <taxon>Asteraceae</taxon>
        <taxon>Asteroideae</taxon>
        <taxon>Anthemideae</taxon>
        <taxon>Anthemidinae</taxon>
        <taxon>Tanacetum</taxon>
    </lineage>
</organism>
<gene>
    <name evidence="1" type="ORF">Tco_0951799</name>
</gene>
<sequence length="274" mass="31625">MEKKEDGGLYFMNKIWVPLVGDVRTLFMDEAHASRYLVHPRADKTYYDLRDMYGGHKAVGTRLDMSTTYYPQTDGQSERTIQTLEDMLRACVIEFGGSWDTHFFSQAKIGENWLIGPELVQETTDKVILIKERLKVAKDCQNSYVGNMRKQLGFEVGDKVILEVSSWKGVKYLADVNLRMPVEEIKVDKTLRFVEEPVEIIDREVKSLKRSRILIVKVHWNSKRGHEDFMKTSIHACSMSNLLLEVLIKVGYIGLLADFSAPLNVLRWLVKVIY</sequence>
<dbReference type="PANTHER" id="PTHR46148:SF59">
    <property type="entry name" value="NUCLEOTIDYLTRANSFERASE, RIBONUCLEASE H"/>
    <property type="match status" value="1"/>
</dbReference>
<dbReference type="GO" id="GO:0003964">
    <property type="term" value="F:RNA-directed DNA polymerase activity"/>
    <property type="evidence" value="ECO:0007669"/>
    <property type="project" value="UniProtKB-KW"/>
</dbReference>